<dbReference type="PANTHER" id="PTHR37299">
    <property type="entry name" value="TRANSCRIPTIONAL REGULATOR-RELATED"/>
    <property type="match status" value="1"/>
</dbReference>
<proteinExistence type="predicted"/>
<dbReference type="InterPro" id="IPR046947">
    <property type="entry name" value="LytR-like"/>
</dbReference>
<dbReference type="AlphaFoldDB" id="A0A380JE25"/>
<dbReference type="PANTHER" id="PTHR37299:SF4">
    <property type="entry name" value="TRANSCRIPTIONAL REGULATOR"/>
    <property type="match status" value="1"/>
</dbReference>
<dbReference type="EMBL" id="UHFA01000002">
    <property type="protein sequence ID" value="SUN35914.1"/>
    <property type="molecule type" value="Genomic_DNA"/>
</dbReference>
<feature type="domain" description="HTH LytTR-type" evidence="1">
    <location>
        <begin position="41"/>
        <end position="145"/>
    </location>
</feature>
<dbReference type="GO" id="GO:0000156">
    <property type="term" value="F:phosphorelay response regulator activity"/>
    <property type="evidence" value="ECO:0007669"/>
    <property type="project" value="InterPro"/>
</dbReference>
<dbReference type="SMART" id="SM00850">
    <property type="entry name" value="LytTR"/>
    <property type="match status" value="1"/>
</dbReference>
<dbReference type="PROSITE" id="PS50930">
    <property type="entry name" value="HTH_LYTTR"/>
    <property type="match status" value="1"/>
</dbReference>
<dbReference type="Gene3D" id="2.40.50.1020">
    <property type="entry name" value="LytTr DNA-binding domain"/>
    <property type="match status" value="1"/>
</dbReference>
<organism evidence="2 3">
    <name type="scientific">Streptococcus downei MFe28</name>
    <dbReference type="NCBI Taxonomy" id="764290"/>
    <lineage>
        <taxon>Bacteria</taxon>
        <taxon>Bacillati</taxon>
        <taxon>Bacillota</taxon>
        <taxon>Bacilli</taxon>
        <taxon>Lactobacillales</taxon>
        <taxon>Streptococcaceae</taxon>
        <taxon>Streptococcus</taxon>
    </lineage>
</organism>
<sequence>MKVRIKQDPAKQELEVSVTYGQKTDLVARVINFLETVDKQLACYQGKQAYQVNVLDIYYIESVDKKTFVYLKEAIYQTDWRLYQLAEELARNGFVQISKSCILNINVLDSIRSIFNSRMEAKLTNGEKLIINRSYLKAVKEALKGEG</sequence>
<reference evidence="2 3" key="1">
    <citation type="submission" date="2018-06" db="EMBL/GenBank/DDBJ databases">
        <authorList>
            <consortium name="Pathogen Informatics"/>
            <person name="Doyle S."/>
        </authorList>
    </citation>
    <scope>NUCLEOTIDE SEQUENCE [LARGE SCALE GENOMIC DNA]</scope>
    <source>
        <strain evidence="3">NCTC 11391</strain>
    </source>
</reference>
<keyword evidence="3" id="KW-1185">Reference proteome</keyword>
<dbReference type="GO" id="GO:0003677">
    <property type="term" value="F:DNA binding"/>
    <property type="evidence" value="ECO:0007669"/>
    <property type="project" value="UniProtKB-KW"/>
</dbReference>
<name>A0A380JE25_STRDO</name>
<evidence type="ECO:0000313" key="2">
    <source>
        <dbReference type="EMBL" id="SUN35914.1"/>
    </source>
</evidence>
<dbReference type="RefSeq" id="WP_115324964.1">
    <property type="nucleotide sequence ID" value="NZ_UHFA01000002.1"/>
</dbReference>
<gene>
    <name evidence="2" type="ORF">NCTC11391_00953</name>
</gene>
<accession>A0A380JE25</accession>
<evidence type="ECO:0000313" key="3">
    <source>
        <dbReference type="Proteomes" id="UP000254082"/>
    </source>
</evidence>
<keyword evidence="2" id="KW-0238">DNA-binding</keyword>
<evidence type="ECO:0000259" key="1">
    <source>
        <dbReference type="PROSITE" id="PS50930"/>
    </source>
</evidence>
<dbReference type="OrthoDB" id="9808614at2"/>
<dbReference type="Proteomes" id="UP000254082">
    <property type="component" value="Unassembled WGS sequence"/>
</dbReference>
<dbReference type="Pfam" id="PF04397">
    <property type="entry name" value="LytTR"/>
    <property type="match status" value="1"/>
</dbReference>
<protein>
    <submittedName>
        <fullName evidence="2">DNA-binding protein</fullName>
    </submittedName>
</protein>
<dbReference type="InterPro" id="IPR007492">
    <property type="entry name" value="LytTR_DNA-bd_dom"/>
</dbReference>